<dbReference type="AlphaFoldDB" id="A0A0S6VQ38"/>
<keyword evidence="7" id="KW-0175">Coiled coil</keyword>
<dbReference type="Gene3D" id="3.30.450.20">
    <property type="entry name" value="PAS domain"/>
    <property type="match status" value="2"/>
</dbReference>
<dbReference type="GO" id="GO:0016020">
    <property type="term" value="C:membrane"/>
    <property type="evidence" value="ECO:0007669"/>
    <property type="project" value="UniProtKB-SubCell"/>
</dbReference>
<dbReference type="PROSITE" id="PS50109">
    <property type="entry name" value="HIS_KIN"/>
    <property type="match status" value="1"/>
</dbReference>
<dbReference type="SMART" id="SM00387">
    <property type="entry name" value="HATPase_c"/>
    <property type="match status" value="1"/>
</dbReference>
<keyword evidence="8" id="KW-0472">Membrane</keyword>
<feature type="domain" description="PAS" evidence="10">
    <location>
        <begin position="257"/>
        <end position="328"/>
    </location>
</feature>
<dbReference type="SUPFAM" id="SSF55785">
    <property type="entry name" value="PYP-like sensor domain (PAS domain)"/>
    <property type="match status" value="2"/>
</dbReference>
<evidence type="ECO:0000256" key="7">
    <source>
        <dbReference type="SAM" id="Coils"/>
    </source>
</evidence>
<reference evidence="13" key="1">
    <citation type="journal article" date="2015" name="PeerJ">
        <title>First genomic representation of candidate bacterial phylum KSB3 points to enhanced environmental sensing as a trigger of wastewater bulking.</title>
        <authorList>
            <person name="Sekiguchi Y."/>
            <person name="Ohashi A."/>
            <person name="Parks D.H."/>
            <person name="Yamauchi T."/>
            <person name="Tyson G.W."/>
            <person name="Hugenholtz P."/>
        </authorList>
    </citation>
    <scope>NUCLEOTIDE SEQUENCE [LARGE SCALE GENOMIC DNA]</scope>
</reference>
<organism evidence="13">
    <name type="scientific">Candidatus Moduliflexus flocculans</name>
    <dbReference type="NCBI Taxonomy" id="1499966"/>
    <lineage>
        <taxon>Bacteria</taxon>
        <taxon>Candidatus Moduliflexota</taxon>
        <taxon>Candidatus Moduliflexia</taxon>
        <taxon>Candidatus Moduliflexales</taxon>
        <taxon>Candidatus Moduliflexaceae</taxon>
    </lineage>
</organism>
<dbReference type="InterPro" id="IPR000014">
    <property type="entry name" value="PAS"/>
</dbReference>
<keyword evidence="8" id="KW-1133">Transmembrane helix</keyword>
<keyword evidence="4" id="KW-0597">Phosphoprotein</keyword>
<evidence type="ECO:0000256" key="4">
    <source>
        <dbReference type="ARBA" id="ARBA00022553"/>
    </source>
</evidence>
<evidence type="ECO:0000313" key="13">
    <source>
        <dbReference type="EMBL" id="GAK49136.1"/>
    </source>
</evidence>
<dbReference type="SMART" id="SM00086">
    <property type="entry name" value="PAC"/>
    <property type="match status" value="2"/>
</dbReference>
<feature type="domain" description="PAS" evidence="10">
    <location>
        <begin position="382"/>
        <end position="434"/>
    </location>
</feature>
<dbReference type="Gene3D" id="6.10.340.10">
    <property type="match status" value="1"/>
</dbReference>
<evidence type="ECO:0000256" key="3">
    <source>
        <dbReference type="ARBA" id="ARBA00012438"/>
    </source>
</evidence>
<dbReference type="EC" id="2.7.13.3" evidence="3"/>
<dbReference type="InterPro" id="IPR001610">
    <property type="entry name" value="PAC"/>
</dbReference>
<dbReference type="Gene3D" id="1.10.287.130">
    <property type="match status" value="1"/>
</dbReference>
<dbReference type="Pfam" id="PF08448">
    <property type="entry name" value="PAS_4"/>
    <property type="match status" value="1"/>
</dbReference>
<feature type="coiled-coil region" evidence="7">
    <location>
        <begin position="496"/>
        <end position="527"/>
    </location>
</feature>
<dbReference type="GO" id="GO:0000155">
    <property type="term" value="F:phosphorelay sensor kinase activity"/>
    <property type="evidence" value="ECO:0007669"/>
    <property type="project" value="InterPro"/>
</dbReference>
<evidence type="ECO:0000259" key="11">
    <source>
        <dbReference type="PROSITE" id="PS50113"/>
    </source>
</evidence>
<evidence type="ECO:0000259" key="12">
    <source>
        <dbReference type="PROSITE" id="PS50885"/>
    </source>
</evidence>
<dbReference type="SUPFAM" id="SSF158472">
    <property type="entry name" value="HAMP domain-like"/>
    <property type="match status" value="1"/>
</dbReference>
<name>A0A0S6VQ38_9BACT</name>
<dbReference type="PROSITE" id="PS50113">
    <property type="entry name" value="PAC"/>
    <property type="match status" value="2"/>
</dbReference>
<keyword evidence="6 13" id="KW-0418">Kinase</keyword>
<evidence type="ECO:0000256" key="5">
    <source>
        <dbReference type="ARBA" id="ARBA00022679"/>
    </source>
</evidence>
<dbReference type="InterPro" id="IPR036890">
    <property type="entry name" value="HATPase_C_sf"/>
</dbReference>
<proteinExistence type="predicted"/>
<keyword evidence="14" id="KW-1185">Reference proteome</keyword>
<evidence type="ECO:0000313" key="14">
    <source>
        <dbReference type="Proteomes" id="UP000030700"/>
    </source>
</evidence>
<dbReference type="SUPFAM" id="SSF55874">
    <property type="entry name" value="ATPase domain of HSP90 chaperone/DNA topoisomerase II/histidine kinase"/>
    <property type="match status" value="1"/>
</dbReference>
<feature type="transmembrane region" description="Helical" evidence="8">
    <location>
        <begin position="22"/>
        <end position="44"/>
    </location>
</feature>
<comment type="catalytic activity">
    <reaction evidence="1">
        <text>ATP + protein L-histidine = ADP + protein N-phospho-L-histidine.</text>
        <dbReference type="EC" id="2.7.13.3"/>
    </reaction>
</comment>
<dbReference type="InterPro" id="IPR000700">
    <property type="entry name" value="PAS-assoc_C"/>
</dbReference>
<dbReference type="NCBIfam" id="TIGR00229">
    <property type="entry name" value="sensory_box"/>
    <property type="match status" value="2"/>
</dbReference>
<dbReference type="Pfam" id="PF00672">
    <property type="entry name" value="HAMP"/>
    <property type="match status" value="1"/>
</dbReference>
<protein>
    <recommendedName>
        <fullName evidence="3">histidine kinase</fullName>
        <ecNumber evidence="3">2.7.13.3</ecNumber>
    </recommendedName>
</protein>
<keyword evidence="8" id="KW-0812">Transmembrane</keyword>
<dbReference type="InterPro" id="IPR003660">
    <property type="entry name" value="HAMP_dom"/>
</dbReference>
<dbReference type="SMART" id="SM00091">
    <property type="entry name" value="PAS"/>
    <property type="match status" value="2"/>
</dbReference>
<dbReference type="Pfam" id="PF02518">
    <property type="entry name" value="HATPase_c"/>
    <property type="match status" value="1"/>
</dbReference>
<dbReference type="CDD" id="cd00082">
    <property type="entry name" value="HisKA"/>
    <property type="match status" value="1"/>
</dbReference>
<dbReference type="CDD" id="cd00130">
    <property type="entry name" value="PAS"/>
    <property type="match status" value="2"/>
</dbReference>
<evidence type="ECO:0000259" key="9">
    <source>
        <dbReference type="PROSITE" id="PS50109"/>
    </source>
</evidence>
<evidence type="ECO:0000256" key="1">
    <source>
        <dbReference type="ARBA" id="ARBA00000085"/>
    </source>
</evidence>
<dbReference type="HOGENOM" id="CLU_330576_0_0_0"/>
<feature type="domain" description="PAC" evidence="11">
    <location>
        <begin position="453"/>
        <end position="505"/>
    </location>
</feature>
<keyword evidence="5" id="KW-0808">Transferase</keyword>
<evidence type="ECO:0000259" key="10">
    <source>
        <dbReference type="PROSITE" id="PS50112"/>
    </source>
</evidence>
<feature type="domain" description="HAMP" evidence="12">
    <location>
        <begin position="186"/>
        <end position="238"/>
    </location>
</feature>
<dbReference type="SMART" id="SM00304">
    <property type="entry name" value="HAMP"/>
    <property type="match status" value="1"/>
</dbReference>
<dbReference type="InterPro" id="IPR003594">
    <property type="entry name" value="HATPase_dom"/>
</dbReference>
<dbReference type="SUPFAM" id="SSF47384">
    <property type="entry name" value="Homodimeric domain of signal transducing histidine kinase"/>
    <property type="match status" value="1"/>
</dbReference>
<sequence>MPDRTHCKQAEPRRSWSLFVKFTLASALTLLIVFLANAIILIGFQEQSLLEEKEKSTDMLLKQAADMSATPIKAFTFFVLNENVRKLQANPEILSVTVFDLVGRKLTPASIEKTAIAVPREYWLEKEQTCVYVSPTGMLEPVGRIAMIFSLESISQNVQHTRDVLIAMSLVMIAVVGIGVTLMVRHIIIRPLHGLTTAAQQLSSGNFEIPNLLKSNDEIGFLGKTFVQMSWRLKENFETLRAEIVERERVEKELEAERNLLRTLIDTLPDFIYVKDTASRFLLANTRVLESATLMTLEDVVGKTDLEVFPLEGVQAVYEAEQRIIATGQPMINEEEETTSFRTGEKMWLLSTKVPFRDSEGNIAGLVGMSRDITELKRSAEQLLQLSKAVETLPLGVTITDLQGKIIYTNSAQARMHGYTVHELLGKDVRVFAPLQQAAKPMNLTRIAEWKGSVHEHVNIRNDGTTFPVWLISEVVRNPNGEPIAIVTTCEDITIRKQEEEELKRYRELLEELVKERTAELRTANADLHAALEHLTQTQSQLIQVEKMAALGQLIAGVAHEINTPLGAINASIGNIIRAMQEVLEHLPQLCRLLSPQELSDMFELVRQALQDTRPLTAREERQVRRTLEETLERHAVSQADTIADNLVDMGLRMSVEPFLPLLTHPHASEIMESAYNFAIQHRHSSNIVMAVERVSKIVFALKSYAHYDQSDEKVKANVIDGIECVLTLYHNQLKREIEVVKAYRDVPPIPCYPDQLNQVWTNLIHNAIQAMHGNGRLEIAVHRVETHGRASLQGGVVVEITDSGCGIPDNIKHRIFEPFFTSKSSGEGSGLGLDISRKIVEKHQGTIEFESRPGRTTFRVWLPVIS</sequence>
<dbReference type="InterPro" id="IPR036097">
    <property type="entry name" value="HisK_dim/P_sf"/>
</dbReference>
<dbReference type="CDD" id="cd06225">
    <property type="entry name" value="HAMP"/>
    <property type="match status" value="1"/>
</dbReference>
<feature type="transmembrane region" description="Helical" evidence="8">
    <location>
        <begin position="164"/>
        <end position="184"/>
    </location>
</feature>
<dbReference type="PROSITE" id="PS50885">
    <property type="entry name" value="HAMP"/>
    <property type="match status" value="1"/>
</dbReference>
<dbReference type="InterPro" id="IPR003661">
    <property type="entry name" value="HisK_dim/P_dom"/>
</dbReference>
<dbReference type="InterPro" id="IPR035965">
    <property type="entry name" value="PAS-like_dom_sf"/>
</dbReference>
<dbReference type="PANTHER" id="PTHR43065:SF48">
    <property type="entry name" value="HISTIDINE KINASE"/>
    <property type="match status" value="1"/>
</dbReference>
<dbReference type="PRINTS" id="PR00344">
    <property type="entry name" value="BCTRLSENSOR"/>
</dbReference>
<comment type="subcellular location">
    <subcellularLocation>
        <location evidence="2">Membrane</location>
    </subcellularLocation>
</comment>
<dbReference type="EMBL" id="DF820455">
    <property type="protein sequence ID" value="GAK49136.1"/>
    <property type="molecule type" value="Genomic_DNA"/>
</dbReference>
<evidence type="ECO:0000256" key="2">
    <source>
        <dbReference type="ARBA" id="ARBA00004370"/>
    </source>
</evidence>
<feature type="coiled-coil region" evidence="7">
    <location>
        <begin position="237"/>
        <end position="267"/>
    </location>
</feature>
<evidence type="ECO:0000256" key="6">
    <source>
        <dbReference type="ARBA" id="ARBA00022777"/>
    </source>
</evidence>
<feature type="domain" description="Histidine kinase" evidence="9">
    <location>
        <begin position="653"/>
        <end position="867"/>
    </location>
</feature>
<dbReference type="InterPro" id="IPR005467">
    <property type="entry name" value="His_kinase_dom"/>
</dbReference>
<dbReference type="InterPro" id="IPR004358">
    <property type="entry name" value="Sig_transdc_His_kin-like_C"/>
</dbReference>
<gene>
    <name evidence="13" type="ORF">U14_00354</name>
</gene>
<dbReference type="PANTHER" id="PTHR43065">
    <property type="entry name" value="SENSOR HISTIDINE KINASE"/>
    <property type="match status" value="1"/>
</dbReference>
<evidence type="ECO:0000256" key="8">
    <source>
        <dbReference type="SAM" id="Phobius"/>
    </source>
</evidence>
<accession>A0A0S6VQ38</accession>
<dbReference type="Gene3D" id="3.30.565.10">
    <property type="entry name" value="Histidine kinase-like ATPase, C-terminal domain"/>
    <property type="match status" value="1"/>
</dbReference>
<dbReference type="InterPro" id="IPR013656">
    <property type="entry name" value="PAS_4"/>
</dbReference>
<dbReference type="Proteomes" id="UP000030700">
    <property type="component" value="Unassembled WGS sequence"/>
</dbReference>
<dbReference type="PROSITE" id="PS50112">
    <property type="entry name" value="PAS"/>
    <property type="match status" value="2"/>
</dbReference>
<feature type="domain" description="PAC" evidence="11">
    <location>
        <begin position="332"/>
        <end position="385"/>
    </location>
</feature>
<dbReference type="Pfam" id="PF13426">
    <property type="entry name" value="PAS_9"/>
    <property type="match status" value="1"/>
</dbReference>
<dbReference type="STRING" id="1499966.U14_00354"/>